<evidence type="ECO:0000256" key="1">
    <source>
        <dbReference type="SAM" id="Phobius"/>
    </source>
</evidence>
<dbReference type="OrthoDB" id="160072at2"/>
<comment type="caution">
    <text evidence="2">The sequence shown here is derived from an EMBL/GenBank/DDBJ whole genome shotgun (WGS) entry which is preliminary data.</text>
</comment>
<reference evidence="3" key="1">
    <citation type="submission" date="2018-12" db="EMBL/GenBank/DDBJ databases">
        <title>Tengunoibacter tsumagoiensis gen. nov., sp. nov., Dictyobacter kobayashii sp. nov., D. alpinus sp. nov., and D. joshuensis sp. nov. and description of Dictyobacteraceae fam. nov. within the order Ktedonobacterales isolated from Tengu-no-mugimeshi.</title>
        <authorList>
            <person name="Wang C.M."/>
            <person name="Zheng Y."/>
            <person name="Sakai Y."/>
            <person name="Toyoda A."/>
            <person name="Minakuchi Y."/>
            <person name="Abe K."/>
            <person name="Yokota A."/>
            <person name="Yabe S."/>
        </authorList>
    </citation>
    <scope>NUCLEOTIDE SEQUENCE [LARGE SCALE GENOMIC DNA]</scope>
    <source>
        <strain evidence="3">Uno3</strain>
    </source>
</reference>
<organism evidence="2 3">
    <name type="scientific">Tengunoibacter tsumagoiensis</name>
    <dbReference type="NCBI Taxonomy" id="2014871"/>
    <lineage>
        <taxon>Bacteria</taxon>
        <taxon>Bacillati</taxon>
        <taxon>Chloroflexota</taxon>
        <taxon>Ktedonobacteria</taxon>
        <taxon>Ktedonobacterales</taxon>
        <taxon>Dictyobacteraceae</taxon>
        <taxon>Tengunoibacter</taxon>
    </lineage>
</organism>
<protein>
    <submittedName>
        <fullName evidence="2">Uncharacterized protein</fullName>
    </submittedName>
</protein>
<evidence type="ECO:0000313" key="3">
    <source>
        <dbReference type="Proteomes" id="UP000287352"/>
    </source>
</evidence>
<evidence type="ECO:0000313" key="2">
    <source>
        <dbReference type="EMBL" id="GCE12384.1"/>
    </source>
</evidence>
<feature type="transmembrane region" description="Helical" evidence="1">
    <location>
        <begin position="92"/>
        <end position="113"/>
    </location>
</feature>
<feature type="transmembrane region" description="Helical" evidence="1">
    <location>
        <begin position="166"/>
        <end position="186"/>
    </location>
</feature>
<accession>A0A401ZZV4</accession>
<dbReference type="AlphaFoldDB" id="A0A401ZZV4"/>
<dbReference type="RefSeq" id="WP_126580014.1">
    <property type="nucleotide sequence ID" value="NZ_BIFR01000001.1"/>
</dbReference>
<proteinExistence type="predicted"/>
<feature type="transmembrane region" description="Helical" evidence="1">
    <location>
        <begin position="59"/>
        <end position="80"/>
    </location>
</feature>
<feature type="transmembrane region" description="Helical" evidence="1">
    <location>
        <begin position="23"/>
        <end position="47"/>
    </location>
</feature>
<keyword evidence="1" id="KW-1133">Transmembrane helix</keyword>
<dbReference type="Proteomes" id="UP000287352">
    <property type="component" value="Unassembled WGS sequence"/>
</dbReference>
<keyword evidence="3" id="KW-1185">Reference proteome</keyword>
<sequence>MQKLDISEGSEGGLQTLPAPKGIGMAVAVDWGLAVQILITPIIALFFSQSTPTSFLTSIPGKLLLLLVSLVIACLPAFLGEMVRRGRNWSRWVQLVFSALLSIAGLVSLLNLFQSASKGNFWPFITETILVIISPLTVWRLSRPSTARWFQNVSVAEASRRHGGRWIYFIALWALIGGILQTIAAMR</sequence>
<dbReference type="EMBL" id="BIFR01000001">
    <property type="protein sequence ID" value="GCE12384.1"/>
    <property type="molecule type" value="Genomic_DNA"/>
</dbReference>
<name>A0A401ZZV4_9CHLR</name>
<feature type="transmembrane region" description="Helical" evidence="1">
    <location>
        <begin position="119"/>
        <end position="139"/>
    </location>
</feature>
<keyword evidence="1" id="KW-0812">Transmembrane</keyword>
<keyword evidence="1" id="KW-0472">Membrane</keyword>
<gene>
    <name evidence="2" type="ORF">KTT_22430</name>
</gene>